<name>A0A840AI15_9PROT</name>
<evidence type="ECO:0000259" key="1">
    <source>
        <dbReference type="Pfam" id="PF00535"/>
    </source>
</evidence>
<dbReference type="AlphaFoldDB" id="A0A840AI15"/>
<dbReference type="PANTHER" id="PTHR43685">
    <property type="entry name" value="GLYCOSYLTRANSFERASE"/>
    <property type="match status" value="1"/>
</dbReference>
<dbReference type="EMBL" id="JACIDJ010000009">
    <property type="protein sequence ID" value="MBB3900233.1"/>
    <property type="molecule type" value="Genomic_DNA"/>
</dbReference>
<evidence type="ECO:0000313" key="2">
    <source>
        <dbReference type="EMBL" id="MBB3900233.1"/>
    </source>
</evidence>
<dbReference type="Gene3D" id="3.90.550.10">
    <property type="entry name" value="Spore Coat Polysaccharide Biosynthesis Protein SpsA, Chain A"/>
    <property type="match status" value="1"/>
</dbReference>
<dbReference type="RefSeq" id="WP_184386466.1">
    <property type="nucleotide sequence ID" value="NZ_JACIDJ010000009.1"/>
</dbReference>
<proteinExistence type="predicted"/>
<keyword evidence="3" id="KW-1185">Reference proteome</keyword>
<sequence length="455" mass="49750">MTPPPDATRVSIIIPVYNGADYLRQAIDSALAQDHPDTEVVVVNDGSSDGGATDAIARSYGARICYVEKPNGGVASALNAGLAAMTGEVFCWLSHDDIHLRHKTSRQVAEWQRLGRPPALLFSDYRLIDGAGRPMGEARFDTRMLAEKPRYALLRGCVNGCTVFVPRDILRAMGGFDEALPTTQDYDLWHRMMGRVPFLHIPEILIQSRQHPTQGSRRADHREEARALWNRMATSVPVEEQARMEGSPFRFLDATSRFLAQNGLEEAAADLALAARQALGATLVSVLLRPGAWPERTHASLDSVAAQTHPTREVLLLAGREDARLAALHPTARWLKPGDDDAGWRAASGDWLALLDDGAVMLPTRLARQLHALEMAGAAVCHSIAWHHGGADHRLARATPDRRPGTMLLHRRALEADTAAHPHTATLEERLLRLADSPEALTLPEALTVLRTAPA</sequence>
<dbReference type="InterPro" id="IPR050834">
    <property type="entry name" value="Glycosyltransf_2"/>
</dbReference>
<accession>A0A840AI15</accession>
<reference evidence="2 3" key="1">
    <citation type="submission" date="2020-08" db="EMBL/GenBank/DDBJ databases">
        <title>Genomic Encyclopedia of Type Strains, Phase IV (KMG-IV): sequencing the most valuable type-strain genomes for metagenomic binning, comparative biology and taxonomic classification.</title>
        <authorList>
            <person name="Goeker M."/>
        </authorList>
    </citation>
    <scope>NUCLEOTIDE SEQUENCE [LARGE SCALE GENOMIC DNA]</scope>
    <source>
        <strain evidence="2 3">DSM 19979</strain>
    </source>
</reference>
<dbReference type="Proteomes" id="UP000553193">
    <property type="component" value="Unassembled WGS sequence"/>
</dbReference>
<dbReference type="PANTHER" id="PTHR43685:SF2">
    <property type="entry name" value="GLYCOSYLTRANSFERASE 2-LIKE DOMAIN-CONTAINING PROTEIN"/>
    <property type="match status" value="1"/>
</dbReference>
<protein>
    <recommendedName>
        <fullName evidence="1">Glycosyltransferase 2-like domain-containing protein</fullName>
    </recommendedName>
</protein>
<organism evidence="2 3">
    <name type="scientific">Roseococcus suduntuyensis</name>
    <dbReference type="NCBI Taxonomy" id="455361"/>
    <lineage>
        <taxon>Bacteria</taxon>
        <taxon>Pseudomonadati</taxon>
        <taxon>Pseudomonadota</taxon>
        <taxon>Alphaproteobacteria</taxon>
        <taxon>Acetobacterales</taxon>
        <taxon>Roseomonadaceae</taxon>
        <taxon>Roseococcus</taxon>
    </lineage>
</organism>
<comment type="caution">
    <text evidence="2">The sequence shown here is derived from an EMBL/GenBank/DDBJ whole genome shotgun (WGS) entry which is preliminary data.</text>
</comment>
<dbReference type="SUPFAM" id="SSF53448">
    <property type="entry name" value="Nucleotide-diphospho-sugar transferases"/>
    <property type="match status" value="2"/>
</dbReference>
<gene>
    <name evidence="2" type="ORF">GGQ83_003709</name>
</gene>
<dbReference type="Pfam" id="PF00535">
    <property type="entry name" value="Glycos_transf_2"/>
    <property type="match status" value="1"/>
</dbReference>
<dbReference type="InterPro" id="IPR001173">
    <property type="entry name" value="Glyco_trans_2-like"/>
</dbReference>
<dbReference type="InterPro" id="IPR029044">
    <property type="entry name" value="Nucleotide-diphossugar_trans"/>
</dbReference>
<feature type="domain" description="Glycosyltransferase 2-like" evidence="1">
    <location>
        <begin position="11"/>
        <end position="115"/>
    </location>
</feature>
<evidence type="ECO:0000313" key="3">
    <source>
        <dbReference type="Proteomes" id="UP000553193"/>
    </source>
</evidence>
<dbReference type="CDD" id="cd00761">
    <property type="entry name" value="Glyco_tranf_GTA_type"/>
    <property type="match status" value="1"/>
</dbReference>